<evidence type="ECO:0000313" key="1">
    <source>
        <dbReference type="EMBL" id="CDQ03859.1"/>
    </source>
</evidence>
<reference evidence="1" key="2">
    <citation type="submission" date="2012-12" db="EMBL/GenBank/DDBJ databases">
        <authorList>
            <person name="Gao Y.W."/>
            <person name="Fan S.T."/>
            <person name="Sun H.T."/>
            <person name="Wang Z."/>
            <person name="Gao X.L."/>
            <person name="Li Y.G."/>
            <person name="Wang T.C."/>
            <person name="Zhang K."/>
            <person name="Xu W.W."/>
            <person name="Yu Z.J."/>
            <person name="Xia X.Z."/>
        </authorList>
    </citation>
    <scope>NUCLEOTIDE SEQUENCE</scope>
    <source>
        <strain evidence="1">FR3</strain>
    </source>
</reference>
<dbReference type="CTD" id="66057885"/>
<reference evidence="2" key="3">
    <citation type="submission" date="2019-04" db="EMBL/GenBank/DDBJ databases">
        <authorList>
            <person name="Howe K."/>
            <person name="Paulini M."/>
            <person name="Williams G."/>
        </authorList>
    </citation>
    <scope>NUCLEOTIDE SEQUENCE [LARGE SCALE GENOMIC DNA]</scope>
    <source>
        <strain evidence="2">FR3</strain>
    </source>
</reference>
<dbReference type="GeneID" id="66057885"/>
<keyword evidence="3" id="KW-1185">Reference proteome</keyword>
<evidence type="ECO:0000313" key="5">
    <source>
        <dbReference type="WormBase" id="Bm13497"/>
    </source>
</evidence>
<organism evidence="1">
    <name type="scientific">Brugia malayi</name>
    <name type="common">Filarial nematode worm</name>
    <dbReference type="NCBI Taxonomy" id="6279"/>
    <lineage>
        <taxon>Eukaryota</taxon>
        <taxon>Metazoa</taxon>
        <taxon>Ecdysozoa</taxon>
        <taxon>Nematoda</taxon>
        <taxon>Chromadorea</taxon>
        <taxon>Rhabditida</taxon>
        <taxon>Spirurina</taxon>
        <taxon>Spiruromorpha</taxon>
        <taxon>Filarioidea</taxon>
        <taxon>Onchocercidae</taxon>
        <taxon>Brugia</taxon>
    </lineage>
</organism>
<reference evidence="4" key="4">
    <citation type="submission" date="2019-12" db="UniProtKB">
        <authorList>
            <consortium name="WormBaseParasite"/>
        </authorList>
    </citation>
    <scope>IDENTIFICATION</scope>
</reference>
<proteinExistence type="predicted"/>
<name>A0A0J9Y873_BRUMA</name>
<evidence type="ECO:0000313" key="4">
    <source>
        <dbReference type="WBParaSite" id="Bm13497.1"/>
    </source>
</evidence>
<evidence type="ECO:0000313" key="3">
    <source>
        <dbReference type="Proteomes" id="UP000006672"/>
    </source>
</evidence>
<dbReference type="AlphaFoldDB" id="A0A0J9Y873"/>
<dbReference type="EMBL" id="CAAKNF010000195">
    <property type="protein sequence ID" value="VIO99507.1"/>
    <property type="molecule type" value="Genomic_DNA"/>
</dbReference>
<evidence type="ECO:0000313" key="2">
    <source>
        <dbReference type="EMBL" id="VIO99507.1"/>
    </source>
</evidence>
<dbReference type="Proteomes" id="UP000006672">
    <property type="component" value="Unassembled WGS sequence"/>
</dbReference>
<dbReference type="WormBase" id="Bm13497">
    <property type="protein sequence ID" value="BM30176"/>
    <property type="gene ID" value="WBGene00233758"/>
</dbReference>
<dbReference type="EMBL" id="LN856983">
    <property type="protein sequence ID" value="CDQ03859.1"/>
    <property type="molecule type" value="Genomic_DNA"/>
</dbReference>
<gene>
    <name evidence="1 4 5" type="ORF">Bm13497</name>
    <name evidence="2" type="ORF">BM_BM13497</name>
    <name evidence="1" type="ORF">BM_Bm13497</name>
</gene>
<sequence>MSILGHIRFYENNWIDCEIREKQEIYKGKDKSNGSQ</sequence>
<dbReference type="KEGG" id="bmy:BM_BM13497"/>
<accession>A0A4E9FRX9</accession>
<dbReference type="WBParaSite" id="Bm13497.1">
    <property type="protein sequence ID" value="Bm13497.1"/>
    <property type="gene ID" value="WBGene00233758"/>
</dbReference>
<accession>A0A0J9Y873</accession>
<dbReference type="RefSeq" id="XP_042938489.1">
    <property type="nucleotide sequence ID" value="XM_043082555.1"/>
</dbReference>
<protein>
    <submittedName>
        <fullName evidence="1 4">Bm13497</fullName>
    </submittedName>
</protein>
<reference evidence="1 3" key="1">
    <citation type="journal article" date="2007" name="Science">
        <title>Draft genome of the filarial nematode parasite Brugia malayi.</title>
        <authorList>
            <person name="Ghedin E."/>
            <person name="Wang S."/>
            <person name="Spiro D."/>
            <person name="Caler E."/>
            <person name="Zhao Q."/>
            <person name="Crabtree J."/>
            <person name="Allen J.E."/>
            <person name="Delcher A.L."/>
            <person name="Guiliano D.B."/>
            <person name="Miranda-Saavedra D."/>
            <person name="Angiuoli S.V."/>
            <person name="Creasy T."/>
            <person name="Amedeo P."/>
            <person name="Haas B."/>
            <person name="El-Sayed N.M."/>
            <person name="Wortman J.R."/>
            <person name="Feldblyum T."/>
            <person name="Tallon L."/>
            <person name="Schatz M."/>
            <person name="Shumway M."/>
            <person name="Koo H."/>
            <person name="Salzberg S.L."/>
            <person name="Schobel S."/>
            <person name="Pertea M."/>
            <person name="Pop M."/>
            <person name="White O."/>
            <person name="Barton G.J."/>
            <person name="Carlow C.K."/>
            <person name="Crawford M.J."/>
            <person name="Daub J."/>
            <person name="Dimmic M.W."/>
            <person name="Estes C.F."/>
            <person name="Foster J.M."/>
            <person name="Ganatra M."/>
            <person name="Gregory W.F."/>
            <person name="Johnson N.M."/>
            <person name="Jin J."/>
            <person name="Komuniecki R."/>
            <person name="Korf I."/>
            <person name="Kumar S."/>
            <person name="Laney S."/>
            <person name="Li B.W."/>
            <person name="Li W."/>
            <person name="Lindblom T.H."/>
            <person name="Lustigman S."/>
            <person name="Ma D."/>
            <person name="Maina C.V."/>
            <person name="Martin D.M."/>
            <person name="McCarter J.P."/>
            <person name="McReynolds L."/>
            <person name="Mitreva M."/>
            <person name="Nutman T.B."/>
            <person name="Parkinson J."/>
            <person name="Peregrin-Alvarez J.M."/>
            <person name="Poole C."/>
            <person name="Ren Q."/>
            <person name="Saunders L."/>
            <person name="Sluder A.E."/>
            <person name="Smith K."/>
            <person name="Stanke M."/>
            <person name="Unnasch T.R."/>
            <person name="Ware J."/>
            <person name="Wei A.D."/>
            <person name="Weil G."/>
            <person name="Williams D.J."/>
            <person name="Zhang Y."/>
            <person name="Williams S.A."/>
            <person name="Fraser-Liggett C."/>
            <person name="Slatko B."/>
            <person name="Blaxter M.L."/>
            <person name="Scott A.L."/>
        </authorList>
    </citation>
    <scope>NUCLEOTIDE SEQUENCE</scope>
    <source>
        <strain evidence="1 3">FR3</strain>
    </source>
</reference>